<feature type="region of interest" description="Disordered" evidence="12">
    <location>
        <begin position="270"/>
        <end position="316"/>
    </location>
</feature>
<dbReference type="PANTHER" id="PTHR46605">
    <property type="entry name" value="TUMOR NECROSIS FACTOR RECEPTOR"/>
    <property type="match status" value="1"/>
</dbReference>
<evidence type="ECO:0000256" key="4">
    <source>
        <dbReference type="ARBA" id="ARBA00022703"/>
    </source>
</evidence>
<dbReference type="InterPro" id="IPR011029">
    <property type="entry name" value="DEATH-like_dom_sf"/>
</dbReference>
<dbReference type="GO" id="GO:0005886">
    <property type="term" value="C:plasma membrane"/>
    <property type="evidence" value="ECO:0007669"/>
    <property type="project" value="UniProtKB-SubCell"/>
</dbReference>
<reference evidence="16" key="2">
    <citation type="submission" date="2025-08" db="UniProtKB">
        <authorList>
            <consortium name="Ensembl"/>
        </authorList>
    </citation>
    <scope>IDENTIFICATION</scope>
</reference>
<evidence type="ECO:0000313" key="16">
    <source>
        <dbReference type="Ensembl" id="ENSSFOP00015025455.1"/>
    </source>
</evidence>
<evidence type="ECO:0000313" key="17">
    <source>
        <dbReference type="Proteomes" id="UP000694397"/>
    </source>
</evidence>
<dbReference type="InterPro" id="IPR041448">
    <property type="entry name" value="TNFR16_TM"/>
</dbReference>
<dbReference type="Gene3D" id="6.10.250.1780">
    <property type="match status" value="1"/>
</dbReference>
<feature type="disulfide bond" evidence="11">
    <location>
        <begin position="110"/>
        <end position="123"/>
    </location>
</feature>
<keyword evidence="5" id="KW-0732">Signal</keyword>
<dbReference type="CDD" id="cd08311">
    <property type="entry name" value="Death_p75NR"/>
    <property type="match status" value="1"/>
</dbReference>
<evidence type="ECO:0000256" key="13">
    <source>
        <dbReference type="SAM" id="Phobius"/>
    </source>
</evidence>
<dbReference type="PRINTS" id="PR01966">
    <property type="entry name" value="TNFACTORR16"/>
</dbReference>
<feature type="disulfide bond" evidence="11">
    <location>
        <begin position="74"/>
        <end position="92"/>
    </location>
</feature>
<evidence type="ECO:0000256" key="5">
    <source>
        <dbReference type="ARBA" id="ARBA00022729"/>
    </source>
</evidence>
<evidence type="ECO:0000256" key="12">
    <source>
        <dbReference type="SAM" id="MobiDB-lite"/>
    </source>
</evidence>
<dbReference type="Proteomes" id="UP000694397">
    <property type="component" value="Chromosome 8"/>
</dbReference>
<dbReference type="Gene3D" id="1.10.533.10">
    <property type="entry name" value="Death Domain, Fas"/>
    <property type="match status" value="1"/>
</dbReference>
<dbReference type="Pfam" id="PF18422">
    <property type="entry name" value="TNFR_16_TM"/>
    <property type="match status" value="1"/>
</dbReference>
<feature type="disulfide bond" evidence="11">
    <location>
        <begin position="71"/>
        <end position="84"/>
    </location>
</feature>
<dbReference type="AlphaFoldDB" id="A0A8C9S6J3"/>
<accession>A0A8C9S6J3</accession>
<dbReference type="PANTHER" id="PTHR46605:SF6">
    <property type="entry name" value="NERVE GROWTH FACTOR RECEPTOR A (TNFR SUPERFAMILY, MEMBER 16)"/>
    <property type="match status" value="1"/>
</dbReference>
<feature type="repeat" description="TNFR-Cys" evidence="11">
    <location>
        <begin position="51"/>
        <end position="92"/>
    </location>
</feature>
<proteinExistence type="predicted"/>
<keyword evidence="3 13" id="KW-0812">Transmembrane</keyword>
<dbReference type="Ensembl" id="ENSSFOT00015025736.2">
    <property type="protein sequence ID" value="ENSSFOP00015025455.1"/>
    <property type="gene ID" value="ENSSFOG00015016350.2"/>
</dbReference>
<sequence>HSAMILTCVMGSAKEPCESGQYTAKGDCCIKCPPGEGVLKECGAEQTVCTQCQDSEEYSDIYSLTQPCLPCTQCKGLMRMLTPCTDSNNAVCVCEYGYYLNEVENRCEPCTVCPRGKGVLYRCEHDKDTICEECTDDTYSDQESSMDPCLPCTICEDNLDSEVEPCTPMSDAVCHDPSYVLPSLQPSTNTESDFFPAIEPPDDDDSPSPTEMDTTASPSPPRFIGHGLNENLIPIYCSILAAVVVGLIAFIIFKRWNSCKQNKQGANNRAVNQTASAEGEKLHSDSGISVDSQSLQEQQQQQQQQVDGSPSLVLPPNKNEELERLLGEGNGPESEADWRSLAGLLGYQEEHIAAFRREERPVRALLSNWAEKDCASLEALCAALRKMDRDDIVQCLNPCPTADPTATSAV</sequence>
<dbReference type="PROSITE" id="PS50017">
    <property type="entry name" value="DEATH_DOMAIN"/>
    <property type="match status" value="1"/>
</dbReference>
<dbReference type="PROSITE" id="PS00652">
    <property type="entry name" value="TNFR_NGFR_1"/>
    <property type="match status" value="2"/>
</dbReference>
<evidence type="ECO:0000256" key="2">
    <source>
        <dbReference type="ARBA" id="ARBA00022475"/>
    </source>
</evidence>
<keyword evidence="9 11" id="KW-1015">Disulfide bond</keyword>
<feature type="repeat" description="TNFR-Cys" evidence="11">
    <location>
        <begin position="93"/>
        <end position="131"/>
    </location>
</feature>
<feature type="transmembrane region" description="Helical" evidence="13">
    <location>
        <begin position="233"/>
        <end position="253"/>
    </location>
</feature>
<dbReference type="GO" id="GO:0006915">
    <property type="term" value="P:apoptotic process"/>
    <property type="evidence" value="ECO:0007669"/>
    <property type="project" value="UniProtKB-KW"/>
</dbReference>
<feature type="disulfide bond" evidence="11">
    <location>
        <begin position="134"/>
        <end position="149"/>
    </location>
</feature>
<feature type="disulfide bond" evidence="11">
    <location>
        <begin position="29"/>
        <end position="42"/>
    </location>
</feature>
<feature type="domain" description="TNFR-Cys" evidence="15">
    <location>
        <begin position="16"/>
        <end position="49"/>
    </location>
</feature>
<keyword evidence="6" id="KW-0677">Repeat</keyword>
<evidence type="ECO:0000256" key="11">
    <source>
        <dbReference type="PROSITE-ProRule" id="PRU00206"/>
    </source>
</evidence>
<evidence type="ECO:0000256" key="1">
    <source>
        <dbReference type="ARBA" id="ARBA00004162"/>
    </source>
</evidence>
<evidence type="ECO:0000256" key="3">
    <source>
        <dbReference type="ARBA" id="ARBA00022692"/>
    </source>
</evidence>
<reference evidence="16 17" key="1">
    <citation type="submission" date="2019-04" db="EMBL/GenBank/DDBJ databases">
        <authorList>
            <consortium name="Wellcome Sanger Institute Data Sharing"/>
        </authorList>
    </citation>
    <scope>NUCLEOTIDE SEQUENCE [LARGE SCALE GENOMIC DNA]</scope>
</reference>
<feature type="domain" description="TNFR-Cys" evidence="15">
    <location>
        <begin position="133"/>
        <end position="174"/>
    </location>
</feature>
<dbReference type="InterPro" id="IPR022325">
    <property type="entry name" value="TNFR_16"/>
</dbReference>
<dbReference type="SMART" id="SM00005">
    <property type="entry name" value="DEATH"/>
    <property type="match status" value="1"/>
</dbReference>
<dbReference type="GeneTree" id="ENSGT00730000110974"/>
<comment type="caution">
    <text evidence="11">Lacks conserved residue(s) required for the propagation of feature annotation.</text>
</comment>
<dbReference type="FunFam" id="2.10.50.10:FF:000012">
    <property type="entry name" value="tumor necrosis factor receptor superfamily member 16"/>
    <property type="match status" value="1"/>
</dbReference>
<dbReference type="InterPro" id="IPR052302">
    <property type="entry name" value="Neurotrophin_rcpt-DD"/>
</dbReference>
<dbReference type="SUPFAM" id="SSF57586">
    <property type="entry name" value="TNF receptor-like"/>
    <property type="match status" value="3"/>
</dbReference>
<feature type="compositionally biased region" description="Low complexity" evidence="12">
    <location>
        <begin position="296"/>
        <end position="305"/>
    </location>
</feature>
<dbReference type="InterPro" id="IPR000488">
    <property type="entry name" value="Death_dom"/>
</dbReference>
<dbReference type="Pfam" id="PF00531">
    <property type="entry name" value="Death"/>
    <property type="match status" value="1"/>
</dbReference>
<reference evidence="16" key="3">
    <citation type="submission" date="2025-09" db="UniProtKB">
        <authorList>
            <consortium name="Ensembl"/>
        </authorList>
    </citation>
    <scope>IDENTIFICATION</scope>
</reference>
<evidence type="ECO:0000256" key="9">
    <source>
        <dbReference type="ARBA" id="ARBA00023157"/>
    </source>
</evidence>
<feature type="domain" description="TNFR-Cys" evidence="15">
    <location>
        <begin position="93"/>
        <end position="131"/>
    </location>
</feature>
<evidence type="ECO:0000256" key="10">
    <source>
        <dbReference type="ARBA" id="ARBA00023180"/>
    </source>
</evidence>
<feature type="repeat" description="TNFR-Cys" evidence="11">
    <location>
        <begin position="133"/>
        <end position="174"/>
    </location>
</feature>
<evidence type="ECO:0000259" key="15">
    <source>
        <dbReference type="PROSITE" id="PS50050"/>
    </source>
</evidence>
<feature type="compositionally biased region" description="Polar residues" evidence="12">
    <location>
        <begin position="286"/>
        <end position="295"/>
    </location>
</feature>
<dbReference type="PROSITE" id="PS50050">
    <property type="entry name" value="TNFR_NGFR_2"/>
    <property type="match status" value="4"/>
</dbReference>
<evidence type="ECO:0000256" key="6">
    <source>
        <dbReference type="ARBA" id="ARBA00022737"/>
    </source>
</evidence>
<dbReference type="Pfam" id="PF00020">
    <property type="entry name" value="TNFR_c6"/>
    <property type="match status" value="3"/>
</dbReference>
<evidence type="ECO:0000259" key="14">
    <source>
        <dbReference type="PROSITE" id="PS50017"/>
    </source>
</evidence>
<feature type="disulfide bond" evidence="11">
    <location>
        <begin position="113"/>
        <end position="131"/>
    </location>
</feature>
<dbReference type="Gene3D" id="2.10.50.10">
    <property type="entry name" value="Tumor Necrosis Factor Receptor, subunit A, domain 2"/>
    <property type="match status" value="3"/>
</dbReference>
<feature type="repeat" description="TNFR-Cys" evidence="11">
    <location>
        <begin position="16"/>
        <end position="49"/>
    </location>
</feature>
<dbReference type="GO" id="GO:0009986">
    <property type="term" value="C:cell surface"/>
    <property type="evidence" value="ECO:0007669"/>
    <property type="project" value="TreeGrafter"/>
</dbReference>
<keyword evidence="17" id="KW-1185">Reference proteome</keyword>
<dbReference type="InterPro" id="IPR001368">
    <property type="entry name" value="TNFR/NGFR_Cys_rich_reg"/>
</dbReference>
<dbReference type="GO" id="GO:0007266">
    <property type="term" value="P:Rho protein signal transduction"/>
    <property type="evidence" value="ECO:0007669"/>
    <property type="project" value="TreeGrafter"/>
</dbReference>
<organism evidence="16 17">
    <name type="scientific">Scleropages formosus</name>
    <name type="common">Asian bonytongue</name>
    <name type="synonym">Osteoglossum formosum</name>
    <dbReference type="NCBI Taxonomy" id="113540"/>
    <lineage>
        <taxon>Eukaryota</taxon>
        <taxon>Metazoa</taxon>
        <taxon>Chordata</taxon>
        <taxon>Craniata</taxon>
        <taxon>Vertebrata</taxon>
        <taxon>Euteleostomi</taxon>
        <taxon>Actinopterygii</taxon>
        <taxon>Neopterygii</taxon>
        <taxon>Teleostei</taxon>
        <taxon>Osteoglossocephala</taxon>
        <taxon>Osteoglossomorpha</taxon>
        <taxon>Osteoglossiformes</taxon>
        <taxon>Osteoglossidae</taxon>
        <taxon>Scleropages</taxon>
    </lineage>
</organism>
<feature type="region of interest" description="Disordered" evidence="12">
    <location>
        <begin position="190"/>
        <end position="222"/>
    </location>
</feature>
<evidence type="ECO:0000256" key="8">
    <source>
        <dbReference type="ARBA" id="ARBA00023136"/>
    </source>
</evidence>
<dbReference type="SUPFAM" id="SSF47986">
    <property type="entry name" value="DEATH domain"/>
    <property type="match status" value="1"/>
</dbReference>
<protein>
    <submittedName>
        <fullName evidence="16">Nerve growth factor receptor</fullName>
    </submittedName>
</protein>
<keyword evidence="8 13" id="KW-0472">Membrane</keyword>
<name>A0A8C9S6J3_SCLFO</name>
<dbReference type="CDD" id="cd13416">
    <property type="entry name" value="TNFRSF16"/>
    <property type="match status" value="1"/>
</dbReference>
<keyword evidence="4" id="KW-0053">Apoptosis</keyword>
<dbReference type="InterPro" id="IPR034046">
    <property type="entry name" value="TNFRSF16_N"/>
</dbReference>
<feature type="domain" description="TNFR-Cys" evidence="15">
    <location>
        <begin position="51"/>
        <end position="92"/>
    </location>
</feature>
<keyword evidence="2" id="KW-1003">Cell membrane</keyword>
<feature type="domain" description="Death" evidence="14">
    <location>
        <begin position="336"/>
        <end position="396"/>
    </location>
</feature>
<keyword evidence="10" id="KW-0325">Glycoprotein</keyword>
<dbReference type="GO" id="GO:0015026">
    <property type="term" value="F:coreceptor activity"/>
    <property type="evidence" value="ECO:0007669"/>
    <property type="project" value="TreeGrafter"/>
</dbReference>
<dbReference type="SMART" id="SM00208">
    <property type="entry name" value="TNFR"/>
    <property type="match status" value="4"/>
</dbReference>
<comment type="subcellular location">
    <subcellularLocation>
        <location evidence="1">Cell membrane</location>
        <topology evidence="1">Single-pass membrane protein</topology>
    </subcellularLocation>
</comment>
<evidence type="ECO:0000256" key="7">
    <source>
        <dbReference type="ARBA" id="ARBA00022989"/>
    </source>
</evidence>
<keyword evidence="7 13" id="KW-1133">Transmembrane helix</keyword>
<dbReference type="GO" id="GO:0048406">
    <property type="term" value="F:nerve growth factor binding"/>
    <property type="evidence" value="ECO:0007669"/>
    <property type="project" value="TreeGrafter"/>
</dbReference>
<dbReference type="GO" id="GO:0005035">
    <property type="term" value="F:death receptor activity"/>
    <property type="evidence" value="ECO:0007669"/>
    <property type="project" value="TreeGrafter"/>
</dbReference>
<gene>
    <name evidence="16" type="primary">NGFR</name>
    <name evidence="16" type="synonym">ngfra</name>
</gene>